<feature type="region of interest" description="Disordered" evidence="1">
    <location>
        <begin position="65"/>
        <end position="163"/>
    </location>
</feature>
<evidence type="ECO:0000313" key="4">
    <source>
        <dbReference type="Proteomes" id="UP001156870"/>
    </source>
</evidence>
<reference evidence="3 4" key="1">
    <citation type="journal article" date="2014" name="Int. J. Syst. Evol. Microbiol.">
        <title>Complete genome sequence of Corynebacterium casei LMG S-19264T (=DSM 44701T), isolated from a smear-ripened cheese.</title>
        <authorList>
            <consortium name="US DOE Joint Genome Institute (JGI-PGF)"/>
            <person name="Walter F."/>
            <person name="Albersmeier A."/>
            <person name="Kalinowski J."/>
            <person name="Ruckert C."/>
        </authorList>
    </citation>
    <scope>NUCLEOTIDE SEQUENCE [LARGE SCALE GENOMIC DNA]</scope>
    <source>
        <strain evidence="3 4">NBRC 110095</strain>
    </source>
</reference>
<dbReference type="Proteomes" id="UP001156870">
    <property type="component" value="Unassembled WGS sequence"/>
</dbReference>
<evidence type="ECO:0000313" key="3">
    <source>
        <dbReference type="EMBL" id="GLS26798.1"/>
    </source>
</evidence>
<gene>
    <name evidence="3" type="ORF">GCM10007877_25170</name>
</gene>
<feature type="transmembrane region" description="Helical" evidence="2">
    <location>
        <begin position="40"/>
        <end position="57"/>
    </location>
</feature>
<feature type="compositionally biased region" description="Polar residues" evidence="1">
    <location>
        <begin position="115"/>
        <end position="124"/>
    </location>
</feature>
<feature type="compositionally biased region" description="Low complexity" evidence="1">
    <location>
        <begin position="94"/>
        <end position="109"/>
    </location>
</feature>
<organism evidence="3 4">
    <name type="scientific">Marinibactrum halimedae</name>
    <dbReference type="NCBI Taxonomy" id="1444977"/>
    <lineage>
        <taxon>Bacteria</taxon>
        <taxon>Pseudomonadati</taxon>
        <taxon>Pseudomonadota</taxon>
        <taxon>Gammaproteobacteria</taxon>
        <taxon>Cellvibrionales</taxon>
        <taxon>Cellvibrionaceae</taxon>
        <taxon>Marinibactrum</taxon>
    </lineage>
</organism>
<sequence>MDAPMKSSPSYATTVDSSNNIIHELPSTEFSFLNASTTDLLSITFLGICILVILYGMKRYDDAQKSKRQPYQDFLDTNSKQLKNAQSQNDRSKNNSPKNNSPKNNSPRNNEYDNTEAQDVTPITQPAGITPIKNMTPFHQPFGNTSPKDRITNQEELPKASTG</sequence>
<dbReference type="AlphaFoldDB" id="A0AA37T478"/>
<keyword evidence="4" id="KW-1185">Reference proteome</keyword>
<keyword evidence="2" id="KW-1133">Transmembrane helix</keyword>
<proteinExistence type="predicted"/>
<feature type="compositionally biased region" description="Basic and acidic residues" evidence="1">
    <location>
        <begin position="147"/>
        <end position="163"/>
    </location>
</feature>
<feature type="compositionally biased region" description="Polar residues" evidence="1">
    <location>
        <begin position="75"/>
        <end position="89"/>
    </location>
</feature>
<accession>A0AA37T478</accession>
<name>A0AA37T478_9GAMM</name>
<evidence type="ECO:0000256" key="1">
    <source>
        <dbReference type="SAM" id="MobiDB-lite"/>
    </source>
</evidence>
<keyword evidence="2" id="KW-0812">Transmembrane</keyword>
<protein>
    <submittedName>
        <fullName evidence="3">Uncharacterized protein</fullName>
    </submittedName>
</protein>
<keyword evidence="2" id="KW-0472">Membrane</keyword>
<evidence type="ECO:0000256" key="2">
    <source>
        <dbReference type="SAM" id="Phobius"/>
    </source>
</evidence>
<comment type="caution">
    <text evidence="3">The sequence shown here is derived from an EMBL/GenBank/DDBJ whole genome shotgun (WGS) entry which is preliminary data.</text>
</comment>
<dbReference type="EMBL" id="BSPD01000061">
    <property type="protein sequence ID" value="GLS26798.1"/>
    <property type="molecule type" value="Genomic_DNA"/>
</dbReference>